<dbReference type="EMBL" id="CVRI01000008">
    <property type="protein sequence ID" value="CRK88451.1"/>
    <property type="molecule type" value="Genomic_DNA"/>
</dbReference>
<evidence type="ECO:0000313" key="27">
    <source>
        <dbReference type="EMBL" id="CRK88451.1"/>
    </source>
</evidence>
<dbReference type="EC" id="2.7.11.1" evidence="4 21"/>
<comment type="function">
    <text evidence="19">Involved in the final steps of cytoplasmic maturation of the 40S ribosomal subunit. Involved in processing of 18S-E pre-rRNA to the mature 18S rRNA. Required for the recycling of NOB1 and PNO1 from the late 40S precursor. The association with the very late 40S subunit intermediate may involve a translation-like checkpoint point cycle preceeding the binding to the 60S ribosomal subunit. Despite the protein kinase domain is proposed to act predominantly as an ATPase. The catalytic activity regulates its dynamic association with the 40S subunit. In addition to its role in ribosomal biogenesis acts as an adapter protein by recruiting NCL/nucleolin the to PRMT5 complex for its symmetrical methylation.</text>
</comment>
<proteinExistence type="inferred from homology"/>
<feature type="region of interest" description="Disordered" evidence="25">
    <location>
        <begin position="1"/>
        <end position="26"/>
    </location>
</feature>
<gene>
    <name evidence="27" type="primary">putative Serine</name>
    <name evidence="27" type="synonym">threonine-protein kinase RIO1</name>
    <name evidence="27" type="ORF">CLUMA_CG002263</name>
</gene>
<feature type="region of interest" description="Disordered" evidence="25">
    <location>
        <begin position="437"/>
        <end position="517"/>
    </location>
</feature>
<dbReference type="SUPFAM" id="SSF56112">
    <property type="entry name" value="Protein kinase-like (PK-like)"/>
    <property type="match status" value="1"/>
</dbReference>
<evidence type="ECO:0000256" key="10">
    <source>
        <dbReference type="ARBA" id="ARBA00022723"/>
    </source>
</evidence>
<keyword evidence="10" id="KW-0479">Metal-binding</keyword>
<evidence type="ECO:0000256" key="4">
    <source>
        <dbReference type="ARBA" id="ARBA00012513"/>
    </source>
</evidence>
<evidence type="ECO:0000256" key="19">
    <source>
        <dbReference type="ARBA" id="ARBA00057025"/>
    </source>
</evidence>
<dbReference type="InterPro" id="IPR051272">
    <property type="entry name" value="RIO-type_Ser/Thr_kinase"/>
</dbReference>
<feature type="compositionally biased region" description="Basic and acidic residues" evidence="25">
    <location>
        <begin position="474"/>
        <end position="501"/>
    </location>
</feature>
<dbReference type="InterPro" id="IPR000687">
    <property type="entry name" value="RIO_kinase"/>
</dbReference>
<comment type="catalytic activity">
    <reaction evidence="17 21">
        <text>L-seryl-[protein] + ATP = O-phospho-L-seryl-[protein] + ADP + H(+)</text>
        <dbReference type="Rhea" id="RHEA:17989"/>
        <dbReference type="Rhea" id="RHEA-COMP:9863"/>
        <dbReference type="Rhea" id="RHEA-COMP:11604"/>
        <dbReference type="ChEBI" id="CHEBI:15378"/>
        <dbReference type="ChEBI" id="CHEBI:29999"/>
        <dbReference type="ChEBI" id="CHEBI:30616"/>
        <dbReference type="ChEBI" id="CHEBI:83421"/>
        <dbReference type="ChEBI" id="CHEBI:456216"/>
        <dbReference type="EC" id="2.7.11.1"/>
    </reaction>
</comment>
<dbReference type="AlphaFoldDB" id="A0A1J1HKJ5"/>
<evidence type="ECO:0000256" key="1">
    <source>
        <dbReference type="ARBA" id="ARBA00001946"/>
    </source>
</evidence>
<feature type="binding site" evidence="23">
    <location>
        <position position="235"/>
    </location>
    <ligand>
        <name>ATP</name>
        <dbReference type="ChEBI" id="CHEBI:30616"/>
    </ligand>
</feature>
<evidence type="ECO:0000256" key="13">
    <source>
        <dbReference type="ARBA" id="ARBA00022801"/>
    </source>
</evidence>
<organism evidence="27 28">
    <name type="scientific">Clunio marinus</name>
    <dbReference type="NCBI Taxonomy" id="568069"/>
    <lineage>
        <taxon>Eukaryota</taxon>
        <taxon>Metazoa</taxon>
        <taxon>Ecdysozoa</taxon>
        <taxon>Arthropoda</taxon>
        <taxon>Hexapoda</taxon>
        <taxon>Insecta</taxon>
        <taxon>Pterygota</taxon>
        <taxon>Neoptera</taxon>
        <taxon>Endopterygota</taxon>
        <taxon>Diptera</taxon>
        <taxon>Nematocera</taxon>
        <taxon>Chironomoidea</taxon>
        <taxon>Chironomidae</taxon>
        <taxon>Clunio</taxon>
    </lineage>
</organism>
<dbReference type="GO" id="GO:0016887">
    <property type="term" value="F:ATP hydrolysis activity"/>
    <property type="evidence" value="ECO:0007669"/>
    <property type="project" value="RHEA"/>
</dbReference>
<keyword evidence="11 21" id="KW-0547">Nucleotide-binding</keyword>
<evidence type="ECO:0000313" key="28">
    <source>
        <dbReference type="Proteomes" id="UP000183832"/>
    </source>
</evidence>
<feature type="compositionally biased region" description="Polar residues" evidence="25">
    <location>
        <begin position="1"/>
        <end position="12"/>
    </location>
</feature>
<evidence type="ECO:0000256" key="14">
    <source>
        <dbReference type="ARBA" id="ARBA00022840"/>
    </source>
</evidence>
<comment type="catalytic activity">
    <reaction evidence="18">
        <text>ATP + H2O = ADP + phosphate + H(+)</text>
        <dbReference type="Rhea" id="RHEA:13065"/>
        <dbReference type="ChEBI" id="CHEBI:15377"/>
        <dbReference type="ChEBI" id="CHEBI:15378"/>
        <dbReference type="ChEBI" id="CHEBI:30616"/>
        <dbReference type="ChEBI" id="CHEBI:43474"/>
        <dbReference type="ChEBI" id="CHEBI:456216"/>
    </reaction>
</comment>
<feature type="compositionally biased region" description="Acidic residues" evidence="25">
    <location>
        <begin position="438"/>
        <end position="459"/>
    </location>
</feature>
<evidence type="ECO:0000256" key="22">
    <source>
        <dbReference type="PIRSR" id="PIRSR038147-1"/>
    </source>
</evidence>
<comment type="subcellular location">
    <subcellularLocation>
        <location evidence="2">Cytoplasm</location>
    </subcellularLocation>
</comment>
<feature type="binding site" evidence="24">
    <location>
        <position position="286"/>
    </location>
    <ligand>
        <name>Mg(2+)</name>
        <dbReference type="ChEBI" id="CHEBI:18420"/>
    </ligand>
</feature>
<evidence type="ECO:0000256" key="9">
    <source>
        <dbReference type="ARBA" id="ARBA00022679"/>
    </source>
</evidence>
<evidence type="ECO:0000256" key="5">
    <source>
        <dbReference type="ARBA" id="ARBA00016038"/>
    </source>
</evidence>
<dbReference type="PIRSF" id="PIRSF038147">
    <property type="entry name" value="Ser/Thr_PK_RIO1"/>
    <property type="match status" value="1"/>
</dbReference>
<dbReference type="FunFam" id="1.10.510.10:FF:000232">
    <property type="entry name" value="Serine/threonine-protein kinase RIO1"/>
    <property type="match status" value="1"/>
</dbReference>
<accession>A0A1J1HKJ5</accession>
<dbReference type="GO" id="GO:0005524">
    <property type="term" value="F:ATP binding"/>
    <property type="evidence" value="ECO:0007669"/>
    <property type="project" value="UniProtKB-KW"/>
</dbReference>
<keyword evidence="8 21" id="KW-0723">Serine/threonine-protein kinase</keyword>
<dbReference type="Proteomes" id="UP000183832">
    <property type="component" value="Unassembled WGS sequence"/>
</dbReference>
<evidence type="ECO:0000256" key="25">
    <source>
        <dbReference type="SAM" id="MobiDB-lite"/>
    </source>
</evidence>
<evidence type="ECO:0000256" key="7">
    <source>
        <dbReference type="ARBA" id="ARBA00022517"/>
    </source>
</evidence>
<evidence type="ECO:0000256" key="21">
    <source>
        <dbReference type="PIRNR" id="PIRNR038147"/>
    </source>
</evidence>
<comment type="cofactor">
    <cofactor evidence="1 24">
        <name>Mg(2+)</name>
        <dbReference type="ChEBI" id="CHEBI:18420"/>
    </cofactor>
</comment>
<feature type="compositionally biased region" description="Basic residues" evidence="25">
    <location>
        <begin position="502"/>
        <end position="517"/>
    </location>
</feature>
<dbReference type="OrthoDB" id="205248at2759"/>
<name>A0A1J1HKJ5_9DIPT</name>
<evidence type="ECO:0000256" key="8">
    <source>
        <dbReference type="ARBA" id="ARBA00022527"/>
    </source>
</evidence>
<keyword evidence="9 21" id="KW-0808">Transferase</keyword>
<keyword evidence="28" id="KW-1185">Reference proteome</keyword>
<dbReference type="CDD" id="cd05147">
    <property type="entry name" value="RIO1_euk"/>
    <property type="match status" value="1"/>
</dbReference>
<keyword evidence="6" id="KW-0963">Cytoplasm</keyword>
<keyword evidence="7" id="KW-0690">Ribosome biogenesis</keyword>
<evidence type="ECO:0000256" key="17">
    <source>
        <dbReference type="ARBA" id="ARBA00048679"/>
    </source>
</evidence>
<comment type="subunit">
    <text evidence="20">Associates with the precursor of the 40S ribosome subunit. Interacts (via its N-terminus) with PRMT5 (via its N-terminus). Interacts with WDR77. Found in a PRMT5 complex composed of PRMT5, WDR77 and RIOK1. Interacts (via its C-terminus) with NCL; this interaction targets NCL for PRTM5 methylation.</text>
</comment>
<dbReference type="SMART" id="SM00090">
    <property type="entry name" value="RIO"/>
    <property type="match status" value="1"/>
</dbReference>
<evidence type="ECO:0000256" key="11">
    <source>
        <dbReference type="ARBA" id="ARBA00022741"/>
    </source>
</evidence>
<dbReference type="InterPro" id="IPR017407">
    <property type="entry name" value="Ser/Thr_kinase_Rio1"/>
</dbReference>
<evidence type="ECO:0000256" key="23">
    <source>
        <dbReference type="PIRSR" id="PIRSR038147-2"/>
    </source>
</evidence>
<feature type="active site" description="Proton acceptor" evidence="22">
    <location>
        <position position="281"/>
    </location>
</feature>
<evidence type="ECO:0000256" key="24">
    <source>
        <dbReference type="PIRSR" id="PIRSR038147-3"/>
    </source>
</evidence>
<evidence type="ECO:0000256" key="16">
    <source>
        <dbReference type="ARBA" id="ARBA00047899"/>
    </source>
</evidence>
<evidence type="ECO:0000256" key="15">
    <source>
        <dbReference type="ARBA" id="ARBA00022842"/>
    </source>
</evidence>
<dbReference type="Gene3D" id="1.10.510.10">
    <property type="entry name" value="Transferase(Phosphotransferase) domain 1"/>
    <property type="match status" value="1"/>
</dbReference>
<evidence type="ECO:0000256" key="20">
    <source>
        <dbReference type="ARBA" id="ARBA00063876"/>
    </source>
</evidence>
<feature type="binding site" evidence="23">
    <location>
        <position position="165"/>
    </location>
    <ligand>
        <name>ATP</name>
        <dbReference type="ChEBI" id="CHEBI:30616"/>
    </ligand>
</feature>
<evidence type="ECO:0000256" key="18">
    <source>
        <dbReference type="ARBA" id="ARBA00049360"/>
    </source>
</evidence>
<dbReference type="GO" id="GO:0042254">
    <property type="term" value="P:ribosome biogenesis"/>
    <property type="evidence" value="ECO:0007669"/>
    <property type="project" value="UniProtKB-KW"/>
</dbReference>
<dbReference type="Pfam" id="PF01163">
    <property type="entry name" value="RIO1"/>
    <property type="match status" value="1"/>
</dbReference>
<evidence type="ECO:0000256" key="12">
    <source>
        <dbReference type="ARBA" id="ARBA00022777"/>
    </source>
</evidence>
<comment type="catalytic activity">
    <reaction evidence="16 21">
        <text>L-threonyl-[protein] + ATP = O-phospho-L-threonyl-[protein] + ADP + H(+)</text>
        <dbReference type="Rhea" id="RHEA:46608"/>
        <dbReference type="Rhea" id="RHEA-COMP:11060"/>
        <dbReference type="Rhea" id="RHEA-COMP:11605"/>
        <dbReference type="ChEBI" id="CHEBI:15378"/>
        <dbReference type="ChEBI" id="CHEBI:30013"/>
        <dbReference type="ChEBI" id="CHEBI:30616"/>
        <dbReference type="ChEBI" id="CHEBI:61977"/>
        <dbReference type="ChEBI" id="CHEBI:456216"/>
        <dbReference type="EC" id="2.7.11.1"/>
    </reaction>
</comment>
<feature type="compositionally biased region" description="Acidic residues" evidence="25">
    <location>
        <begin position="16"/>
        <end position="26"/>
    </location>
</feature>
<dbReference type="GO" id="GO:0004674">
    <property type="term" value="F:protein serine/threonine kinase activity"/>
    <property type="evidence" value="ECO:0007669"/>
    <property type="project" value="UniProtKB-KW"/>
</dbReference>
<keyword evidence="15" id="KW-0460">Magnesium</keyword>
<sequence length="517" mass="60200">MNNLMEETSNTIESLDLSDDDDDYYEDNDEYYEYDFENNKINSVGLHSNTQNSSEKLTSFQPPEKLFKKYANKINVEKYEGPAIPQHAANKLFEANRKQEANMVRSKDKQDRATAELVMDPRTRMILFKLLNRGMITEINGCISTGKEANVYHATNKFGEDYAIKIYKTSILTFKDRDKYVTGEFRFRHGYCKSNPRKMVRTWAEKELRNLSRMYKNGLPVPNPILLKSHVLVMSFIGTEGFPAPKLKDVELTESKARELYRDCVILIWRLYNIVKLVHADLSEFNILYHNGSVVIIDVSQSVEHEHPCAFEFLRKDCTNISEFFRKKNVSTMTIKELFDFVTDRNINEKNMEDCLEKISDRIANRDFDELTAQEKIDNEVFKNAFIPKTLSEVYDIERDIMMQKNSDKKNSQELIYATVSGLDTKLNVTDKPKVLQEDLEEESEESEDSSDSDSDDNSEAVNGETKIKSQTRNKNETLEEKKARKKAIKDEKASKRETKVPKHIKKRKEKMNSRKK</sequence>
<feature type="domain" description="RIO kinase" evidence="26">
    <location>
        <begin position="108"/>
        <end position="344"/>
    </location>
</feature>
<keyword evidence="13" id="KW-0378">Hydrolase</keyword>
<dbReference type="GO" id="GO:0106310">
    <property type="term" value="F:protein serine kinase activity"/>
    <property type="evidence" value="ECO:0007669"/>
    <property type="project" value="RHEA"/>
</dbReference>
<dbReference type="Gene3D" id="3.30.200.20">
    <property type="entry name" value="Phosphorylase Kinase, domain 1"/>
    <property type="match status" value="1"/>
</dbReference>
<reference evidence="27 28" key="1">
    <citation type="submission" date="2015-04" db="EMBL/GenBank/DDBJ databases">
        <authorList>
            <person name="Syromyatnikov M.Y."/>
            <person name="Popov V.N."/>
        </authorList>
    </citation>
    <scope>NUCLEOTIDE SEQUENCE [LARGE SCALE GENOMIC DNA]</scope>
</reference>
<comment type="similarity">
    <text evidence="3 21">Belongs to the protein kinase superfamily. RIO-type Ser/Thr kinase family.</text>
</comment>
<keyword evidence="12 21" id="KW-0418">Kinase</keyword>
<evidence type="ECO:0000256" key="6">
    <source>
        <dbReference type="ARBA" id="ARBA00022490"/>
    </source>
</evidence>
<evidence type="ECO:0000256" key="3">
    <source>
        <dbReference type="ARBA" id="ARBA00009196"/>
    </source>
</evidence>
<keyword evidence="14 21" id="KW-0067">ATP-binding</keyword>
<dbReference type="PROSITE" id="PS01245">
    <property type="entry name" value="RIO1"/>
    <property type="match status" value="1"/>
</dbReference>
<evidence type="ECO:0000256" key="2">
    <source>
        <dbReference type="ARBA" id="ARBA00004496"/>
    </source>
</evidence>
<dbReference type="InterPro" id="IPR011009">
    <property type="entry name" value="Kinase-like_dom_sf"/>
</dbReference>
<dbReference type="PANTHER" id="PTHR45723">
    <property type="entry name" value="SERINE/THREONINE-PROTEIN KINASE RIO1"/>
    <property type="match status" value="1"/>
</dbReference>
<dbReference type="InterPro" id="IPR018935">
    <property type="entry name" value="RIO_kinase_CS"/>
</dbReference>
<dbReference type="GO" id="GO:0046872">
    <property type="term" value="F:metal ion binding"/>
    <property type="evidence" value="ECO:0007669"/>
    <property type="project" value="UniProtKB-KW"/>
</dbReference>
<dbReference type="InterPro" id="IPR018934">
    <property type="entry name" value="RIO_dom"/>
</dbReference>
<evidence type="ECO:0000259" key="26">
    <source>
        <dbReference type="SMART" id="SM00090"/>
    </source>
</evidence>
<feature type="active site" description="4-aspartylphosphate intermediate" evidence="22">
    <location>
        <position position="298"/>
    </location>
</feature>
<dbReference type="FunFam" id="3.30.200.20:FF:000148">
    <property type="entry name" value="Serine/threonine-protein kinase RIO1"/>
    <property type="match status" value="1"/>
</dbReference>
<protein>
    <recommendedName>
        <fullName evidence="5 21">Serine/threonine-protein kinase RIO1</fullName>
        <ecNumber evidence="4 21">2.7.11.1</ecNumber>
    </recommendedName>
</protein>
<dbReference type="GO" id="GO:0005737">
    <property type="term" value="C:cytoplasm"/>
    <property type="evidence" value="ECO:0007669"/>
    <property type="project" value="UniProtKB-SubCell"/>
</dbReference>
<feature type="binding site" evidence="23">
    <location>
        <position position="237"/>
    </location>
    <ligand>
        <name>ATP</name>
        <dbReference type="ChEBI" id="CHEBI:30616"/>
    </ligand>
</feature>
<feature type="binding site" evidence="24">
    <location>
        <position position="298"/>
    </location>
    <ligand>
        <name>Mg(2+)</name>
        <dbReference type="ChEBI" id="CHEBI:18420"/>
    </ligand>
</feature>
<dbReference type="STRING" id="568069.A0A1J1HKJ5"/>